<organism evidence="2 5">
    <name type="scientific">Vulpes vulpes</name>
    <name type="common">Red fox</name>
    <dbReference type="NCBI Taxonomy" id="9627"/>
    <lineage>
        <taxon>Eukaryota</taxon>
        <taxon>Metazoa</taxon>
        <taxon>Chordata</taxon>
        <taxon>Craniata</taxon>
        <taxon>Vertebrata</taxon>
        <taxon>Euteleostomi</taxon>
        <taxon>Mammalia</taxon>
        <taxon>Eutheria</taxon>
        <taxon>Laurasiatheria</taxon>
        <taxon>Carnivora</taxon>
        <taxon>Caniformia</taxon>
        <taxon>Canidae</taxon>
        <taxon>Vulpes</taxon>
    </lineage>
</organism>
<dbReference type="RefSeq" id="XP_072621093.1">
    <property type="nucleotide sequence ID" value="XM_072764992.1"/>
</dbReference>
<sequence>MPPGHDLISHMEYLTSVEPALRPRDKCHLVIQLASGLGPSPQLQQPGPAPSPETLQQLASGLGPSTQLQQLGPAPSTETLKVQQAPPSKLGRALGVVQGVARGPKTEYHLQEDKVSSPGWTFHVPLKSRTLLPPLNVCECKSPGRSPQTAARGDGV</sequence>
<keyword evidence="2" id="KW-1185">Reference proteome</keyword>
<feature type="region of interest" description="Disordered" evidence="1">
    <location>
        <begin position="38"/>
        <end position="87"/>
    </location>
</feature>
<evidence type="ECO:0000313" key="3">
    <source>
        <dbReference type="RefSeq" id="XP_072621092.1"/>
    </source>
</evidence>
<name>A0ABM5B231_VULVU</name>
<accession>A0ABM5B231</accession>
<evidence type="ECO:0000313" key="4">
    <source>
        <dbReference type="RefSeq" id="XP_072621093.1"/>
    </source>
</evidence>
<feature type="compositionally biased region" description="Polar residues" evidence="1">
    <location>
        <begin position="53"/>
        <end position="86"/>
    </location>
</feature>
<proteinExistence type="predicted"/>
<dbReference type="Proteomes" id="UP001652641">
    <property type="component" value="Chromosome 7"/>
</dbReference>
<evidence type="ECO:0000313" key="2">
    <source>
        <dbReference type="Proteomes" id="UP001652641"/>
    </source>
</evidence>
<evidence type="ECO:0000256" key="1">
    <source>
        <dbReference type="SAM" id="MobiDB-lite"/>
    </source>
</evidence>
<protein>
    <submittedName>
        <fullName evidence="3 4">Uncharacterized protein isoform X1</fullName>
    </submittedName>
</protein>
<dbReference type="GeneID" id="140599791"/>
<dbReference type="RefSeq" id="XP_072621092.1">
    <property type="nucleotide sequence ID" value="XM_072764991.1"/>
</dbReference>
<dbReference type="RefSeq" id="XP_072621095.1">
    <property type="nucleotide sequence ID" value="XM_072764994.1"/>
</dbReference>
<evidence type="ECO:0000313" key="5">
    <source>
        <dbReference type="RefSeq" id="XP_072621095.1"/>
    </source>
</evidence>
<reference evidence="3 4" key="1">
    <citation type="submission" date="2025-05" db="UniProtKB">
        <authorList>
            <consortium name="RefSeq"/>
        </authorList>
    </citation>
    <scope>IDENTIFICATION</scope>
    <source>
        <tissue evidence="3 4">Cell line</tissue>
    </source>
</reference>
<gene>
    <name evidence="3 4 5" type="primary">LOC140599791</name>
</gene>